<dbReference type="Proteomes" id="UP000479000">
    <property type="component" value="Unassembled WGS sequence"/>
</dbReference>
<protein>
    <submittedName>
        <fullName evidence="2">Uncharacterized protein</fullName>
    </submittedName>
</protein>
<evidence type="ECO:0000313" key="2">
    <source>
        <dbReference type="EMBL" id="CAB0005391.1"/>
    </source>
</evidence>
<accession>A0A6H5GS64</accession>
<dbReference type="EMBL" id="CADCXU010016352">
    <property type="protein sequence ID" value="CAB0005391.1"/>
    <property type="molecule type" value="Genomic_DNA"/>
</dbReference>
<feature type="region of interest" description="Disordered" evidence="1">
    <location>
        <begin position="69"/>
        <end position="105"/>
    </location>
</feature>
<sequence>MVPPRKYVYKELRELAKKFKLPCNLKYEILAKLIRARLHGDHRLVERILNDLRRERTQRRIENTVLRSRIEESGGDPSQLKKVAARRRSNPPAADGAPAGGPPAAAGPLVAANAAGFGQCQTNEPGELMPMDLSLSELVKDSQKRIEIMVELNRATFAIPNVTPGSHVNVESPCQQVRQAARKEKIVNSVQSVGYTVVDNANQMQCMASSSRDAFFRQMHPVAHESQVRLLINVKIT</sequence>
<reference evidence="2 3" key="1">
    <citation type="submission" date="2020-02" db="EMBL/GenBank/DDBJ databases">
        <authorList>
            <person name="Ferguson B K."/>
        </authorList>
    </citation>
    <scope>NUCLEOTIDE SEQUENCE [LARGE SCALE GENOMIC DNA]</scope>
</reference>
<dbReference type="AlphaFoldDB" id="A0A6H5GS64"/>
<gene>
    <name evidence="2" type="ORF">NTEN_LOCUS10868</name>
</gene>
<proteinExistence type="predicted"/>
<feature type="compositionally biased region" description="Low complexity" evidence="1">
    <location>
        <begin position="91"/>
        <end position="105"/>
    </location>
</feature>
<dbReference type="OrthoDB" id="7693269at2759"/>
<evidence type="ECO:0000256" key="1">
    <source>
        <dbReference type="SAM" id="MobiDB-lite"/>
    </source>
</evidence>
<name>A0A6H5GS64_9HEMI</name>
<keyword evidence="3" id="KW-1185">Reference proteome</keyword>
<organism evidence="2 3">
    <name type="scientific">Nesidiocoris tenuis</name>
    <dbReference type="NCBI Taxonomy" id="355587"/>
    <lineage>
        <taxon>Eukaryota</taxon>
        <taxon>Metazoa</taxon>
        <taxon>Ecdysozoa</taxon>
        <taxon>Arthropoda</taxon>
        <taxon>Hexapoda</taxon>
        <taxon>Insecta</taxon>
        <taxon>Pterygota</taxon>
        <taxon>Neoptera</taxon>
        <taxon>Paraneoptera</taxon>
        <taxon>Hemiptera</taxon>
        <taxon>Heteroptera</taxon>
        <taxon>Panheteroptera</taxon>
        <taxon>Cimicomorpha</taxon>
        <taxon>Miridae</taxon>
        <taxon>Dicyphina</taxon>
        <taxon>Nesidiocoris</taxon>
    </lineage>
</organism>
<evidence type="ECO:0000313" key="3">
    <source>
        <dbReference type="Proteomes" id="UP000479000"/>
    </source>
</evidence>